<dbReference type="InterPro" id="IPR000210">
    <property type="entry name" value="BTB/POZ_dom"/>
</dbReference>
<feature type="domain" description="BTB" evidence="1">
    <location>
        <begin position="128"/>
        <end position="195"/>
    </location>
</feature>
<dbReference type="InterPro" id="IPR001646">
    <property type="entry name" value="5peptide_repeat"/>
</dbReference>
<reference evidence="3" key="2">
    <citation type="submission" date="2024-06" db="UniProtKB">
        <authorList>
            <consortium name="EnsemblMetazoa"/>
        </authorList>
    </citation>
    <scope>IDENTIFICATION</scope>
</reference>
<dbReference type="Pfam" id="PF11834">
    <property type="entry name" value="KHA"/>
    <property type="match status" value="1"/>
</dbReference>
<accession>A0AAN0JQN1</accession>
<dbReference type="GO" id="GO:0051260">
    <property type="term" value="P:protein homooligomerization"/>
    <property type="evidence" value="ECO:0007669"/>
    <property type="project" value="InterPro"/>
</dbReference>
<name>A0AAN0JQN1_AMPQE</name>
<dbReference type="InterPro" id="IPR011333">
    <property type="entry name" value="SKP1/BTB/POZ_sf"/>
</dbReference>
<keyword evidence="4" id="KW-1185">Reference proteome</keyword>
<feature type="domain" description="KHA" evidence="2">
    <location>
        <begin position="5"/>
        <end position="88"/>
    </location>
</feature>
<dbReference type="Proteomes" id="UP000007879">
    <property type="component" value="Unassembled WGS sequence"/>
</dbReference>
<evidence type="ECO:0000313" key="4">
    <source>
        <dbReference type="Proteomes" id="UP000007879"/>
    </source>
</evidence>
<dbReference type="SUPFAM" id="SSF54695">
    <property type="entry name" value="POZ domain"/>
    <property type="match status" value="1"/>
</dbReference>
<dbReference type="EnsemblMetazoa" id="XM_020003582.1">
    <property type="protein sequence ID" value="XP_019859141.1"/>
    <property type="gene ID" value="LOC100633623"/>
</dbReference>
<dbReference type="SUPFAM" id="SSF141571">
    <property type="entry name" value="Pentapeptide repeat-like"/>
    <property type="match status" value="1"/>
</dbReference>
<protein>
    <recommendedName>
        <fullName evidence="5">BTB domain-containing protein</fullName>
    </recommendedName>
</protein>
<dbReference type="Pfam" id="PF02214">
    <property type="entry name" value="BTB_2"/>
    <property type="match status" value="1"/>
</dbReference>
<dbReference type="PANTHER" id="PTHR14136">
    <property type="entry name" value="BTB_POZ DOMAIN-CONTAINING PROTEIN KCTD9"/>
    <property type="match status" value="1"/>
</dbReference>
<evidence type="ECO:0008006" key="5">
    <source>
        <dbReference type="Google" id="ProtNLM"/>
    </source>
</evidence>
<dbReference type="SMART" id="SM00225">
    <property type="entry name" value="BTB"/>
    <property type="match status" value="1"/>
</dbReference>
<dbReference type="PROSITE" id="PS51490">
    <property type="entry name" value="KHA"/>
    <property type="match status" value="1"/>
</dbReference>
<dbReference type="Gene3D" id="2.160.20.80">
    <property type="entry name" value="E3 ubiquitin-protein ligase SopA"/>
    <property type="match status" value="2"/>
</dbReference>
<sequence length="413" mass="45605">MAAARVTLYSSMESYRQQRKGKVILVRETLSETLVAASEKLKENVEELRLLTGGVVDDITLLREDDILIAVTSSTESTRATPSSPIILSDLPEDQLPELGPQTDQSHFLLKKCSRLLSPDAPSRHDWVRLNVGGKVFATSRATITSDPSSMLARMFESDWFSATDDSGAYLIDRSPEYFEPLLNFMRHGKLIINEGVNPQGVLEEAKFFNVTKAIQPLETLVKNEEFSLAGHLTRKEFLQMIIGSSSSSVLRCQGINLEGVDLSNLDLRNINFKCANLRYCDFSHSDLTNCVLERADLSYATLNNAVLQCVHMPRVVMEGACLKKCIMDASLGVSTNLEGANLKAATFDNSQMSCVNLRLASLKGACLRSCNLRYAIMAGTDMENCDLSTSDLQHANLRGSNFESTNLKDVVI</sequence>
<dbReference type="CDD" id="cd18368">
    <property type="entry name" value="BTB_POZ_KCTD9"/>
    <property type="match status" value="1"/>
</dbReference>
<dbReference type="CDD" id="cd17073">
    <property type="entry name" value="KHA"/>
    <property type="match status" value="1"/>
</dbReference>
<evidence type="ECO:0000259" key="1">
    <source>
        <dbReference type="PROSITE" id="PS50097"/>
    </source>
</evidence>
<organism evidence="3 4">
    <name type="scientific">Amphimedon queenslandica</name>
    <name type="common">Sponge</name>
    <dbReference type="NCBI Taxonomy" id="400682"/>
    <lineage>
        <taxon>Eukaryota</taxon>
        <taxon>Metazoa</taxon>
        <taxon>Porifera</taxon>
        <taxon>Demospongiae</taxon>
        <taxon>Heteroscleromorpha</taxon>
        <taxon>Haplosclerida</taxon>
        <taxon>Niphatidae</taxon>
        <taxon>Amphimedon</taxon>
    </lineage>
</organism>
<dbReference type="PANTHER" id="PTHR14136:SF17">
    <property type="entry name" value="BTB_POZ DOMAIN-CONTAINING PROTEIN KCTD9"/>
    <property type="match status" value="1"/>
</dbReference>
<dbReference type="Gene3D" id="6.10.140.750">
    <property type="match status" value="1"/>
</dbReference>
<dbReference type="AlphaFoldDB" id="A0AAN0JQN1"/>
<dbReference type="InterPro" id="IPR021789">
    <property type="entry name" value="KHA_dom"/>
</dbReference>
<dbReference type="Gene3D" id="3.30.710.10">
    <property type="entry name" value="Potassium Channel Kv1.1, Chain A"/>
    <property type="match status" value="1"/>
</dbReference>
<evidence type="ECO:0000313" key="3">
    <source>
        <dbReference type="EnsemblMetazoa" id="XP_019859141.1"/>
    </source>
</evidence>
<dbReference type="InterPro" id="IPR003131">
    <property type="entry name" value="T1-type_BTB"/>
</dbReference>
<dbReference type="Pfam" id="PF00805">
    <property type="entry name" value="Pentapeptide"/>
    <property type="match status" value="4"/>
</dbReference>
<dbReference type="PROSITE" id="PS50097">
    <property type="entry name" value="BTB"/>
    <property type="match status" value="1"/>
</dbReference>
<evidence type="ECO:0000259" key="2">
    <source>
        <dbReference type="PROSITE" id="PS51490"/>
    </source>
</evidence>
<reference evidence="4" key="1">
    <citation type="journal article" date="2010" name="Nature">
        <title>The Amphimedon queenslandica genome and the evolution of animal complexity.</title>
        <authorList>
            <person name="Srivastava M."/>
            <person name="Simakov O."/>
            <person name="Chapman J."/>
            <person name="Fahey B."/>
            <person name="Gauthier M.E."/>
            <person name="Mitros T."/>
            <person name="Richards G.S."/>
            <person name="Conaco C."/>
            <person name="Dacre M."/>
            <person name="Hellsten U."/>
            <person name="Larroux C."/>
            <person name="Putnam N.H."/>
            <person name="Stanke M."/>
            <person name="Adamska M."/>
            <person name="Darling A."/>
            <person name="Degnan S.M."/>
            <person name="Oakley T.H."/>
            <person name="Plachetzki D.C."/>
            <person name="Zhai Y."/>
            <person name="Adamski M."/>
            <person name="Calcino A."/>
            <person name="Cummins S.F."/>
            <person name="Goodstein D.M."/>
            <person name="Harris C."/>
            <person name="Jackson D.J."/>
            <person name="Leys S.P."/>
            <person name="Shu S."/>
            <person name="Woodcroft B.J."/>
            <person name="Vervoort M."/>
            <person name="Kosik K.S."/>
            <person name="Manning G."/>
            <person name="Degnan B.M."/>
            <person name="Rokhsar D.S."/>
        </authorList>
    </citation>
    <scope>NUCLEOTIDE SEQUENCE [LARGE SCALE GENOMIC DNA]</scope>
</reference>
<dbReference type="EnsemblMetazoa" id="XM_020003587.1">
    <property type="protein sequence ID" value="XP_019859146.1"/>
    <property type="gene ID" value="LOC100633623"/>
</dbReference>
<dbReference type="InterPro" id="IPR051082">
    <property type="entry name" value="Pentapeptide-BTB/POZ_domain"/>
</dbReference>
<gene>
    <name evidence="3" type="primary">100633623</name>
</gene>
<proteinExistence type="predicted"/>